<name>A0A7J2T9W1_9CREN</name>
<organism evidence="2">
    <name type="scientific">Ignisphaera aggregans</name>
    <dbReference type="NCBI Taxonomy" id="334771"/>
    <lineage>
        <taxon>Archaea</taxon>
        <taxon>Thermoproteota</taxon>
        <taxon>Thermoprotei</taxon>
        <taxon>Desulfurococcales</taxon>
        <taxon>Desulfurococcaceae</taxon>
        <taxon>Ignisphaera</taxon>
    </lineage>
</organism>
<feature type="transmembrane region" description="Helical" evidence="1">
    <location>
        <begin position="69"/>
        <end position="89"/>
    </location>
</feature>
<gene>
    <name evidence="3" type="ORF">ENM66_06825</name>
    <name evidence="2" type="ORF">ENP99_04040</name>
</gene>
<sequence>MRKAKVIAIAILVTTLTAALLFIVIGPAPFGEAFKAILENIFILAAIAVTSFIVTLVGFAIILSTDNEYIAAIATIVVYISIVVLITVLPPLFDAVGKYLGQAFSNFTKIFGAP</sequence>
<proteinExistence type="predicted"/>
<dbReference type="EMBL" id="DRYQ01000096">
    <property type="protein sequence ID" value="HHQ51044.1"/>
    <property type="molecule type" value="Genomic_DNA"/>
</dbReference>
<keyword evidence="1" id="KW-0812">Transmembrane</keyword>
<dbReference type="AlphaFoldDB" id="A0A7J2T9W1"/>
<dbReference type="EMBL" id="DSLL01000033">
    <property type="protein sequence ID" value="HEH31266.1"/>
    <property type="molecule type" value="Genomic_DNA"/>
</dbReference>
<keyword evidence="1" id="KW-0472">Membrane</keyword>
<feature type="transmembrane region" description="Helical" evidence="1">
    <location>
        <begin position="42"/>
        <end position="63"/>
    </location>
</feature>
<accession>A0A7J2T9W1</accession>
<protein>
    <submittedName>
        <fullName evidence="2">Uncharacterized protein</fullName>
    </submittedName>
</protein>
<evidence type="ECO:0000256" key="1">
    <source>
        <dbReference type="SAM" id="Phobius"/>
    </source>
</evidence>
<evidence type="ECO:0000313" key="2">
    <source>
        <dbReference type="EMBL" id="HEH31266.1"/>
    </source>
</evidence>
<keyword evidence="1" id="KW-1133">Transmembrane helix</keyword>
<reference evidence="2" key="1">
    <citation type="journal article" date="2020" name="mSystems">
        <title>Genome- and Community-Level Interaction Insights into Carbon Utilization and Element Cycling Functions of Hydrothermarchaeota in Hydrothermal Sediment.</title>
        <authorList>
            <person name="Zhou Z."/>
            <person name="Liu Y."/>
            <person name="Xu W."/>
            <person name="Pan J."/>
            <person name="Luo Z.H."/>
            <person name="Li M."/>
        </authorList>
    </citation>
    <scope>NUCLEOTIDE SEQUENCE [LARGE SCALE GENOMIC DNA]</scope>
    <source>
        <strain evidence="3">SpSt-1105</strain>
        <strain evidence="2">SpSt-27</strain>
    </source>
</reference>
<feature type="transmembrane region" description="Helical" evidence="1">
    <location>
        <begin position="6"/>
        <end position="30"/>
    </location>
</feature>
<evidence type="ECO:0000313" key="3">
    <source>
        <dbReference type="EMBL" id="HHQ51044.1"/>
    </source>
</evidence>
<comment type="caution">
    <text evidence="2">The sequence shown here is derived from an EMBL/GenBank/DDBJ whole genome shotgun (WGS) entry which is preliminary data.</text>
</comment>